<keyword evidence="2" id="KW-0812">Transmembrane</keyword>
<dbReference type="Proteomes" id="UP001189429">
    <property type="component" value="Unassembled WGS sequence"/>
</dbReference>
<keyword evidence="2" id="KW-1133">Transmembrane helix</keyword>
<feature type="compositionally biased region" description="Basic and acidic residues" evidence="1">
    <location>
        <begin position="220"/>
        <end position="244"/>
    </location>
</feature>
<feature type="transmembrane region" description="Helical" evidence="2">
    <location>
        <begin position="71"/>
        <end position="92"/>
    </location>
</feature>
<evidence type="ECO:0000313" key="3">
    <source>
        <dbReference type="EMBL" id="CAK0799378.1"/>
    </source>
</evidence>
<organism evidence="3 4">
    <name type="scientific">Prorocentrum cordatum</name>
    <dbReference type="NCBI Taxonomy" id="2364126"/>
    <lineage>
        <taxon>Eukaryota</taxon>
        <taxon>Sar</taxon>
        <taxon>Alveolata</taxon>
        <taxon>Dinophyceae</taxon>
        <taxon>Prorocentrales</taxon>
        <taxon>Prorocentraceae</taxon>
        <taxon>Prorocentrum</taxon>
    </lineage>
</organism>
<protein>
    <submittedName>
        <fullName evidence="3">Uncharacterized protein</fullName>
    </submittedName>
</protein>
<keyword evidence="2" id="KW-0472">Membrane</keyword>
<name>A0ABN9Q186_9DINO</name>
<keyword evidence="4" id="KW-1185">Reference proteome</keyword>
<sequence length="259" mass="28118">MAREAGHMMLCREATADEPCEEDEECDELAELRETLAPAIPTIKSNRLSMPLPLFRHYLGHSKLGPWRNHFALAVAASTAFVVFAAVATWGIGSSLSAAGSEALPLGGSSCSFGGPDGCPAQDLFTNEEVHEVAVRNILNVGRHHFSFDDRLMIRSKVRDGFRGIAAELRVRAPALAERLAKIRLSRAEKDAVLATLQLLSDSKVQELGFEVGQAVRESVSTDREHLSRDRVQVDPPARRDHPPARVRGAGKPAQAVGL</sequence>
<proteinExistence type="predicted"/>
<reference evidence="3" key="1">
    <citation type="submission" date="2023-10" db="EMBL/GenBank/DDBJ databases">
        <authorList>
            <person name="Chen Y."/>
            <person name="Shah S."/>
            <person name="Dougan E. K."/>
            <person name="Thang M."/>
            <person name="Chan C."/>
        </authorList>
    </citation>
    <scope>NUCLEOTIDE SEQUENCE [LARGE SCALE GENOMIC DNA]</scope>
</reference>
<dbReference type="EMBL" id="CAUYUJ010002136">
    <property type="protein sequence ID" value="CAK0799378.1"/>
    <property type="molecule type" value="Genomic_DNA"/>
</dbReference>
<gene>
    <name evidence="3" type="ORF">PCOR1329_LOCUS7848</name>
</gene>
<accession>A0ABN9Q186</accession>
<evidence type="ECO:0000256" key="1">
    <source>
        <dbReference type="SAM" id="MobiDB-lite"/>
    </source>
</evidence>
<evidence type="ECO:0000256" key="2">
    <source>
        <dbReference type="SAM" id="Phobius"/>
    </source>
</evidence>
<comment type="caution">
    <text evidence="3">The sequence shown here is derived from an EMBL/GenBank/DDBJ whole genome shotgun (WGS) entry which is preliminary data.</text>
</comment>
<feature type="region of interest" description="Disordered" evidence="1">
    <location>
        <begin position="219"/>
        <end position="259"/>
    </location>
</feature>
<evidence type="ECO:0000313" key="4">
    <source>
        <dbReference type="Proteomes" id="UP001189429"/>
    </source>
</evidence>